<dbReference type="FunFam" id="3.40.50.1000:FF:000093">
    <property type="entry name" value="NLI interacting factor-like phosphatase family protein"/>
    <property type="match status" value="1"/>
</dbReference>
<dbReference type="STRING" id="282301.A0A1I8GTM9"/>
<dbReference type="GO" id="GO:0016791">
    <property type="term" value="F:phosphatase activity"/>
    <property type="evidence" value="ECO:0007669"/>
    <property type="project" value="InterPro"/>
</dbReference>
<keyword evidence="1" id="KW-1185">Reference proteome</keyword>
<dbReference type="InterPro" id="IPR036412">
    <property type="entry name" value="HAD-like_sf"/>
</dbReference>
<dbReference type="WBParaSite" id="maker-uti_cns_0003102-snap-gene-0.6-mRNA-1">
    <property type="protein sequence ID" value="maker-uti_cns_0003102-snap-gene-0.6-mRNA-1"/>
    <property type="gene ID" value="maker-uti_cns_0003102-snap-gene-0.6"/>
</dbReference>
<dbReference type="Pfam" id="PF03031">
    <property type="entry name" value="NIF"/>
    <property type="match status" value="1"/>
</dbReference>
<dbReference type="InterPro" id="IPR004274">
    <property type="entry name" value="FCP1_dom"/>
</dbReference>
<dbReference type="PANTHER" id="PTHR12210">
    <property type="entry name" value="DULLARD PROTEIN PHOSPHATASE"/>
    <property type="match status" value="1"/>
</dbReference>
<evidence type="ECO:0000313" key="2">
    <source>
        <dbReference type="WBParaSite" id="maker-uti_cns_0003102-snap-gene-0.6-mRNA-1"/>
    </source>
</evidence>
<dbReference type="Gene3D" id="3.40.50.1000">
    <property type="entry name" value="HAD superfamily/HAD-like"/>
    <property type="match status" value="1"/>
</dbReference>
<dbReference type="Proteomes" id="UP000095280">
    <property type="component" value="Unplaced"/>
</dbReference>
<organism evidence="1 2">
    <name type="scientific">Macrostomum lignano</name>
    <dbReference type="NCBI Taxonomy" id="282301"/>
    <lineage>
        <taxon>Eukaryota</taxon>
        <taxon>Metazoa</taxon>
        <taxon>Spiralia</taxon>
        <taxon>Lophotrochozoa</taxon>
        <taxon>Platyhelminthes</taxon>
        <taxon>Rhabditophora</taxon>
        <taxon>Macrostomorpha</taxon>
        <taxon>Macrostomida</taxon>
        <taxon>Macrostomidae</taxon>
        <taxon>Macrostomum</taxon>
    </lineage>
</organism>
<dbReference type="CDD" id="cd07521">
    <property type="entry name" value="HAD_FCP1-like"/>
    <property type="match status" value="1"/>
</dbReference>
<dbReference type="SUPFAM" id="SSF56784">
    <property type="entry name" value="HAD-like"/>
    <property type="match status" value="1"/>
</dbReference>
<accession>A0A1I8GTM9</accession>
<dbReference type="NCBIfam" id="TIGR02251">
    <property type="entry name" value="HIF-SF_euk"/>
    <property type="match status" value="1"/>
</dbReference>
<protein>
    <submittedName>
        <fullName evidence="2">FCP1 homology domain-containing protein</fullName>
    </submittedName>
</protein>
<dbReference type="InterPro" id="IPR050365">
    <property type="entry name" value="TIM50"/>
</dbReference>
<dbReference type="InterPro" id="IPR011948">
    <property type="entry name" value="Dullard_phosphatase"/>
</dbReference>
<evidence type="ECO:0000313" key="1">
    <source>
        <dbReference type="Proteomes" id="UP000095280"/>
    </source>
</evidence>
<proteinExistence type="predicted"/>
<dbReference type="OrthoDB" id="277011at2759"/>
<name>A0A1I8GTM9_9PLAT</name>
<dbReference type="AlphaFoldDB" id="A0A1I8GTM9"/>
<dbReference type="PROSITE" id="PS50969">
    <property type="entry name" value="FCP1"/>
    <property type="match status" value="1"/>
</dbReference>
<sequence length="323" mass="35699">MDISSVITQVTDPATVAVNKPPGPENAEEGGASASNEESSFVQSPEKEAEISSPLSLNKTDENPPKADLELVKSPVDGKRRRQRGSGGGGSGLLNRLLCCFGVGASNGPGGRAEHYRNGQTRPPDLLGPRDPAMADRICAVIDLDETLVHSSFKYVQDPDFAIGVEIEGFVHQVYVLKRPYADEFLRRMGELFECVLFTASLAKYADPVSDHLDKWGALKYRLFREACVFHCDNYVKDLSLLGRPVDRCVIIDNSPASYMLNKENAIQVKTWLGDRSDTELRDLLPYMEELAKAQSVSTYLREHPPPSHSLLNFGHILHLHDH</sequence>
<dbReference type="InterPro" id="IPR023214">
    <property type="entry name" value="HAD_sf"/>
</dbReference>
<reference evidence="2" key="1">
    <citation type="submission" date="2016-11" db="UniProtKB">
        <authorList>
            <consortium name="WormBaseParasite"/>
        </authorList>
    </citation>
    <scope>IDENTIFICATION</scope>
</reference>
<dbReference type="SMART" id="SM00577">
    <property type="entry name" value="CPDc"/>
    <property type="match status" value="1"/>
</dbReference>